<protein>
    <submittedName>
        <fullName evidence="9">MFS transporter</fullName>
    </submittedName>
</protein>
<sequence length="385" mass="40546">MSKSKKIKIIITIVCISFIQGLQFCVSPVLGQIQEHYPDASVSMVQMLVTAPTFLSIVVAIISGGLVVKISKKKMLIFAGLMAGITGFLPFLADSFMLLFVSRILYGLALGLCIALNTAVVAEFFEGDERVSVMGIQAASVGAGMVLVSTLGGALGKYGFQNAYYLNVIGFIAMILIALFLPETGTAKVSKDEKIELNGEVYKVAFIGVVEMLFLITFTTNIAMHISGSLAGSTTVSGNLTGVFSGAQIVMGLILGAITKVTKKYTLPVAMLCFSIGGVLLLLFPSNYVMLMIGAVFCGFSQGMFIPTAMVEVSNAVNPASTTMAAACMTCGNCFGQLISPTLLNGASRMMFGEVTTSHVYLIATVGMTIAAGVVILLRARKKTA</sequence>
<comment type="caution">
    <text evidence="9">The sequence shown here is derived from an EMBL/GenBank/DDBJ whole genome shotgun (WGS) entry which is preliminary data.</text>
</comment>
<dbReference type="Pfam" id="PF07690">
    <property type="entry name" value="MFS_1"/>
    <property type="match status" value="2"/>
</dbReference>
<feature type="transmembrane region" description="Helical" evidence="7">
    <location>
        <begin position="47"/>
        <end position="68"/>
    </location>
</feature>
<name>A0ABR7G657_9FIRM</name>
<feature type="transmembrane region" description="Helical" evidence="7">
    <location>
        <begin position="104"/>
        <end position="125"/>
    </location>
</feature>
<evidence type="ECO:0000313" key="10">
    <source>
        <dbReference type="Proteomes" id="UP000631576"/>
    </source>
</evidence>
<evidence type="ECO:0000256" key="3">
    <source>
        <dbReference type="ARBA" id="ARBA00022475"/>
    </source>
</evidence>
<dbReference type="SUPFAM" id="SSF103473">
    <property type="entry name" value="MFS general substrate transporter"/>
    <property type="match status" value="1"/>
</dbReference>
<evidence type="ECO:0000256" key="5">
    <source>
        <dbReference type="ARBA" id="ARBA00022989"/>
    </source>
</evidence>
<feature type="transmembrane region" description="Helical" evidence="7">
    <location>
        <begin position="163"/>
        <end position="181"/>
    </location>
</feature>
<dbReference type="PROSITE" id="PS50850">
    <property type="entry name" value="MFS"/>
    <property type="match status" value="1"/>
</dbReference>
<dbReference type="PANTHER" id="PTHR43124:SF3">
    <property type="entry name" value="CHLORAMPHENICOL EFFLUX PUMP RV0191"/>
    <property type="match status" value="1"/>
</dbReference>
<evidence type="ECO:0000256" key="2">
    <source>
        <dbReference type="ARBA" id="ARBA00022448"/>
    </source>
</evidence>
<accession>A0ABR7G657</accession>
<feature type="transmembrane region" description="Helical" evidence="7">
    <location>
        <begin position="360"/>
        <end position="378"/>
    </location>
</feature>
<gene>
    <name evidence="9" type="ORF">H8S40_04960</name>
</gene>
<evidence type="ECO:0000256" key="7">
    <source>
        <dbReference type="SAM" id="Phobius"/>
    </source>
</evidence>
<evidence type="ECO:0000256" key="6">
    <source>
        <dbReference type="ARBA" id="ARBA00023136"/>
    </source>
</evidence>
<evidence type="ECO:0000313" key="9">
    <source>
        <dbReference type="EMBL" id="MBC5682922.1"/>
    </source>
</evidence>
<keyword evidence="2" id="KW-0813">Transport</keyword>
<dbReference type="PANTHER" id="PTHR43124">
    <property type="entry name" value="PURINE EFFLUX PUMP PBUE"/>
    <property type="match status" value="1"/>
</dbReference>
<keyword evidence="10" id="KW-1185">Reference proteome</keyword>
<feature type="transmembrane region" description="Helical" evidence="7">
    <location>
        <begin position="132"/>
        <end position="151"/>
    </location>
</feature>
<feature type="transmembrane region" description="Helical" evidence="7">
    <location>
        <begin position="201"/>
        <end position="224"/>
    </location>
</feature>
<keyword evidence="3" id="KW-1003">Cell membrane</keyword>
<feature type="transmembrane region" description="Helical" evidence="7">
    <location>
        <begin position="236"/>
        <end position="258"/>
    </location>
</feature>
<dbReference type="RefSeq" id="WP_186864719.1">
    <property type="nucleotide sequence ID" value="NZ_JACOPE010000001.1"/>
</dbReference>
<feature type="transmembrane region" description="Helical" evidence="7">
    <location>
        <begin position="323"/>
        <end position="340"/>
    </location>
</feature>
<keyword evidence="4 7" id="KW-0812">Transmembrane</keyword>
<evidence type="ECO:0000256" key="4">
    <source>
        <dbReference type="ARBA" id="ARBA00022692"/>
    </source>
</evidence>
<proteinExistence type="predicted"/>
<dbReference type="InterPro" id="IPR020846">
    <property type="entry name" value="MFS_dom"/>
</dbReference>
<feature type="domain" description="Major facilitator superfamily (MFS) profile" evidence="8">
    <location>
        <begin position="1"/>
        <end position="383"/>
    </location>
</feature>
<dbReference type="Gene3D" id="1.20.1250.20">
    <property type="entry name" value="MFS general substrate transporter like domains"/>
    <property type="match status" value="1"/>
</dbReference>
<keyword evidence="6 7" id="KW-0472">Membrane</keyword>
<dbReference type="EMBL" id="JACOPE010000001">
    <property type="protein sequence ID" value="MBC5682922.1"/>
    <property type="molecule type" value="Genomic_DNA"/>
</dbReference>
<evidence type="ECO:0000259" key="8">
    <source>
        <dbReference type="PROSITE" id="PS50850"/>
    </source>
</evidence>
<feature type="transmembrane region" description="Helical" evidence="7">
    <location>
        <begin position="75"/>
        <end position="92"/>
    </location>
</feature>
<dbReference type="InterPro" id="IPR036259">
    <property type="entry name" value="MFS_trans_sf"/>
</dbReference>
<keyword evidence="5 7" id="KW-1133">Transmembrane helix</keyword>
<evidence type="ECO:0000256" key="1">
    <source>
        <dbReference type="ARBA" id="ARBA00004651"/>
    </source>
</evidence>
<feature type="transmembrane region" description="Helical" evidence="7">
    <location>
        <begin position="290"/>
        <end position="311"/>
    </location>
</feature>
<dbReference type="Proteomes" id="UP000631576">
    <property type="component" value="Unassembled WGS sequence"/>
</dbReference>
<dbReference type="InterPro" id="IPR011701">
    <property type="entry name" value="MFS"/>
</dbReference>
<organism evidence="9 10">
    <name type="scientific">Ruminococcus hominis</name>
    <dbReference type="NCBI Taxonomy" id="2763065"/>
    <lineage>
        <taxon>Bacteria</taxon>
        <taxon>Bacillati</taxon>
        <taxon>Bacillota</taxon>
        <taxon>Clostridia</taxon>
        <taxon>Eubacteriales</taxon>
        <taxon>Oscillospiraceae</taxon>
        <taxon>Ruminococcus</taxon>
    </lineage>
</organism>
<dbReference type="InterPro" id="IPR050189">
    <property type="entry name" value="MFS_Efflux_Transporters"/>
</dbReference>
<reference evidence="9 10" key="1">
    <citation type="submission" date="2020-08" db="EMBL/GenBank/DDBJ databases">
        <title>Genome public.</title>
        <authorList>
            <person name="Liu C."/>
            <person name="Sun Q."/>
        </authorList>
    </citation>
    <scope>NUCLEOTIDE SEQUENCE [LARGE SCALE GENOMIC DNA]</scope>
    <source>
        <strain evidence="9 10">NSJ-13</strain>
    </source>
</reference>
<feature type="transmembrane region" description="Helical" evidence="7">
    <location>
        <begin position="265"/>
        <end position="284"/>
    </location>
</feature>
<comment type="subcellular location">
    <subcellularLocation>
        <location evidence="1">Cell membrane</location>
        <topology evidence="1">Multi-pass membrane protein</topology>
    </subcellularLocation>
</comment>